<evidence type="ECO:0008006" key="4">
    <source>
        <dbReference type="Google" id="ProtNLM"/>
    </source>
</evidence>
<organism evidence="2 3">
    <name type="scientific">Steinernema carpocapsae</name>
    <name type="common">Entomopathogenic nematode</name>
    <dbReference type="NCBI Taxonomy" id="34508"/>
    <lineage>
        <taxon>Eukaryota</taxon>
        <taxon>Metazoa</taxon>
        <taxon>Ecdysozoa</taxon>
        <taxon>Nematoda</taxon>
        <taxon>Chromadorea</taxon>
        <taxon>Rhabditida</taxon>
        <taxon>Tylenchina</taxon>
        <taxon>Panagrolaimomorpha</taxon>
        <taxon>Strongyloidoidea</taxon>
        <taxon>Steinernematidae</taxon>
        <taxon>Steinernema</taxon>
    </lineage>
</organism>
<dbReference type="Proteomes" id="UP000298663">
    <property type="component" value="Unassembled WGS sequence"/>
</dbReference>
<dbReference type="AlphaFoldDB" id="A0A4U5PGG6"/>
<keyword evidence="3" id="KW-1185">Reference proteome</keyword>
<feature type="coiled-coil region" evidence="1">
    <location>
        <begin position="21"/>
        <end position="73"/>
    </location>
</feature>
<reference evidence="2 3" key="1">
    <citation type="journal article" date="2015" name="Genome Biol.">
        <title>Comparative genomics of Steinernema reveals deeply conserved gene regulatory networks.</title>
        <authorList>
            <person name="Dillman A.R."/>
            <person name="Macchietto M."/>
            <person name="Porter C.F."/>
            <person name="Rogers A."/>
            <person name="Williams B."/>
            <person name="Antoshechkin I."/>
            <person name="Lee M.M."/>
            <person name="Goodwin Z."/>
            <person name="Lu X."/>
            <person name="Lewis E.E."/>
            <person name="Goodrich-Blair H."/>
            <person name="Stock S.P."/>
            <person name="Adams B.J."/>
            <person name="Sternberg P.W."/>
            <person name="Mortazavi A."/>
        </authorList>
    </citation>
    <scope>NUCLEOTIDE SEQUENCE [LARGE SCALE GENOMIC DNA]</scope>
    <source>
        <strain evidence="2 3">ALL</strain>
    </source>
</reference>
<proteinExistence type="predicted"/>
<evidence type="ECO:0000313" key="3">
    <source>
        <dbReference type="Proteomes" id="UP000298663"/>
    </source>
</evidence>
<dbReference type="EMBL" id="AZBU02000002">
    <property type="protein sequence ID" value="TKR95371.1"/>
    <property type="molecule type" value="Genomic_DNA"/>
</dbReference>
<evidence type="ECO:0000256" key="1">
    <source>
        <dbReference type="SAM" id="Coils"/>
    </source>
</evidence>
<evidence type="ECO:0000313" key="2">
    <source>
        <dbReference type="EMBL" id="TKR95371.1"/>
    </source>
</evidence>
<sequence length="100" mass="10802">MSSSESLRAAKNINGKLMELIESQDQALNNLDNQMSSIEASLGHPGSGTLELLLNMNEKIKTLEERIDKLERGERSAAVFGFQRQQSGGGPNVVHFGSSG</sequence>
<accession>A0A4U5PGG6</accession>
<protein>
    <recommendedName>
        <fullName evidence="4">Calmodulin-binding domain-containing protein</fullName>
    </recommendedName>
</protein>
<name>A0A4U5PGG6_STECR</name>
<gene>
    <name evidence="2" type="ORF">L596_009550</name>
</gene>
<reference evidence="2 3" key="2">
    <citation type="journal article" date="2019" name="G3 (Bethesda)">
        <title>Hybrid Assembly of the Genome of the Entomopathogenic Nematode Steinernema carpocapsae Identifies the X-Chromosome.</title>
        <authorList>
            <person name="Serra L."/>
            <person name="Macchietto M."/>
            <person name="Macias-Munoz A."/>
            <person name="McGill C.J."/>
            <person name="Rodriguez I.M."/>
            <person name="Rodriguez B."/>
            <person name="Murad R."/>
            <person name="Mortazavi A."/>
        </authorList>
    </citation>
    <scope>NUCLEOTIDE SEQUENCE [LARGE SCALE GENOMIC DNA]</scope>
    <source>
        <strain evidence="2 3">ALL</strain>
    </source>
</reference>
<keyword evidence="1" id="KW-0175">Coiled coil</keyword>
<comment type="caution">
    <text evidence="2">The sequence shown here is derived from an EMBL/GenBank/DDBJ whole genome shotgun (WGS) entry which is preliminary data.</text>
</comment>